<accession>A0A511MTR7</accession>
<gene>
    <name evidence="8" type="ORF">NN4_81060</name>
</gene>
<dbReference type="SUPFAM" id="SSF158694">
    <property type="entry name" value="UraD-Like"/>
    <property type="match status" value="1"/>
</dbReference>
<reference evidence="8 9" key="1">
    <citation type="submission" date="2019-07" db="EMBL/GenBank/DDBJ databases">
        <title>Whole genome shotgun sequence of Nocardia ninae NBRC 108245.</title>
        <authorList>
            <person name="Hosoyama A."/>
            <person name="Uohara A."/>
            <person name="Ohji S."/>
            <person name="Ichikawa N."/>
        </authorList>
    </citation>
    <scope>NUCLEOTIDE SEQUENCE [LARGE SCALE GENOMIC DNA]</scope>
    <source>
        <strain evidence="8 9">NBRC 108245</strain>
    </source>
</reference>
<evidence type="ECO:0000256" key="4">
    <source>
        <dbReference type="ARBA" id="ARBA00022631"/>
    </source>
</evidence>
<comment type="catalytic activity">
    <reaction evidence="1">
        <text>5-hydroxy-2-oxo-4-ureido-2,5-dihydro-1H-imidazole-5-carboxylate + H(+) = (S)-allantoin + CO2</text>
        <dbReference type="Rhea" id="RHEA:26301"/>
        <dbReference type="ChEBI" id="CHEBI:15378"/>
        <dbReference type="ChEBI" id="CHEBI:15678"/>
        <dbReference type="ChEBI" id="CHEBI:16526"/>
        <dbReference type="ChEBI" id="CHEBI:58639"/>
        <dbReference type="EC" id="4.1.1.97"/>
    </reaction>
</comment>
<keyword evidence="5" id="KW-0210">Decarboxylase</keyword>
<dbReference type="PANTHER" id="PTHR43466:SF1">
    <property type="entry name" value="2-OXO-4-HYDROXY-4-CARBOXY-5-UREIDOIMIDAZOLINE DECARBOXYLASE-RELATED"/>
    <property type="match status" value="1"/>
</dbReference>
<dbReference type="PANTHER" id="PTHR43466">
    <property type="entry name" value="2-OXO-4-HYDROXY-4-CARBOXY-5-UREIDOIMIDAZOLINE DECARBOXYLASE-RELATED"/>
    <property type="match status" value="1"/>
</dbReference>
<dbReference type="NCBIfam" id="NF010372">
    <property type="entry name" value="PRK13798.1"/>
    <property type="match status" value="1"/>
</dbReference>
<dbReference type="Pfam" id="PF09349">
    <property type="entry name" value="OHCU_decarbox"/>
    <property type="match status" value="1"/>
</dbReference>
<dbReference type="Gene3D" id="1.10.3330.10">
    <property type="entry name" value="Oxo-4-hydroxy-4-carboxy-5-ureidoimidazoline decarboxylase"/>
    <property type="match status" value="1"/>
</dbReference>
<dbReference type="EC" id="4.1.1.97" evidence="3"/>
<comment type="pathway">
    <text evidence="2">Purine metabolism; urate degradation; (S)-allantoin from urate: step 3/3.</text>
</comment>
<dbReference type="InterPro" id="IPR036778">
    <property type="entry name" value="OHCU_decarboxylase_sf"/>
</dbReference>
<evidence type="ECO:0000313" key="8">
    <source>
        <dbReference type="EMBL" id="GEM43587.1"/>
    </source>
</evidence>
<protein>
    <recommendedName>
        <fullName evidence="3">2-oxo-4-hydroxy-4-carboxy-5-ureidoimidazoline decarboxylase</fullName>
        <ecNumber evidence="3">4.1.1.97</ecNumber>
    </recommendedName>
</protein>
<dbReference type="RefSeq" id="WP_147142495.1">
    <property type="nucleotide sequence ID" value="NZ_BJXA01000104.1"/>
</dbReference>
<proteinExistence type="predicted"/>
<keyword evidence="4" id="KW-0659">Purine metabolism</keyword>
<keyword evidence="9" id="KW-1185">Reference proteome</keyword>
<evidence type="ECO:0000256" key="1">
    <source>
        <dbReference type="ARBA" id="ARBA00001163"/>
    </source>
</evidence>
<comment type="caution">
    <text evidence="8">The sequence shown here is derived from an EMBL/GenBank/DDBJ whole genome shotgun (WGS) entry which is preliminary data.</text>
</comment>
<evidence type="ECO:0000259" key="7">
    <source>
        <dbReference type="Pfam" id="PF09349"/>
    </source>
</evidence>
<evidence type="ECO:0000256" key="6">
    <source>
        <dbReference type="ARBA" id="ARBA00023239"/>
    </source>
</evidence>
<dbReference type="AlphaFoldDB" id="A0A511MTR7"/>
<dbReference type="GO" id="GO:0006144">
    <property type="term" value="P:purine nucleobase metabolic process"/>
    <property type="evidence" value="ECO:0007669"/>
    <property type="project" value="UniProtKB-KW"/>
</dbReference>
<dbReference type="OrthoDB" id="5243781at2"/>
<dbReference type="Proteomes" id="UP000321424">
    <property type="component" value="Unassembled WGS sequence"/>
</dbReference>
<dbReference type="GO" id="GO:0051997">
    <property type="term" value="F:2-oxo-4-hydroxy-4-carboxy-5-ureidoimidazoline decarboxylase activity"/>
    <property type="evidence" value="ECO:0007669"/>
    <property type="project" value="UniProtKB-EC"/>
</dbReference>
<evidence type="ECO:0000313" key="9">
    <source>
        <dbReference type="Proteomes" id="UP000321424"/>
    </source>
</evidence>
<organism evidence="8 9">
    <name type="scientific">Nocardia ninae NBRC 108245</name>
    <dbReference type="NCBI Taxonomy" id="1210091"/>
    <lineage>
        <taxon>Bacteria</taxon>
        <taxon>Bacillati</taxon>
        <taxon>Actinomycetota</taxon>
        <taxon>Actinomycetes</taxon>
        <taxon>Mycobacteriales</taxon>
        <taxon>Nocardiaceae</taxon>
        <taxon>Nocardia</taxon>
    </lineage>
</organism>
<dbReference type="NCBIfam" id="TIGR03180">
    <property type="entry name" value="UraD_2"/>
    <property type="match status" value="1"/>
</dbReference>
<keyword evidence="6" id="KW-0456">Lyase</keyword>
<name>A0A511MTR7_9NOCA</name>
<evidence type="ECO:0000256" key="2">
    <source>
        <dbReference type="ARBA" id="ARBA00004754"/>
    </source>
</evidence>
<dbReference type="EMBL" id="BJXA01000104">
    <property type="protein sequence ID" value="GEM43587.1"/>
    <property type="molecule type" value="Genomic_DNA"/>
</dbReference>
<evidence type="ECO:0000256" key="3">
    <source>
        <dbReference type="ARBA" id="ARBA00012257"/>
    </source>
</evidence>
<dbReference type="InterPro" id="IPR018020">
    <property type="entry name" value="OHCU_decarboxylase"/>
</dbReference>
<dbReference type="InterPro" id="IPR017595">
    <property type="entry name" value="OHCU_decarboxylase-2"/>
</dbReference>
<sequence length="167" mass="17645">MTDDGAGLAGFHALPAHAATEALLTCCSSPEWARALVAARPYPSVDTLLDTADAVLAELPESEIDRALAGHPRIGERPDTAASAREQAGVATAADAVRSALAAGNRAYEARFGHLYLVCASGRSGSELLAILEDRLGNDAETERRVMRTELAKINRIRLRALLAATR</sequence>
<feature type="domain" description="Oxo-4-hydroxy-4-carboxy-5-ureidoimidazoline decarboxylase" evidence="7">
    <location>
        <begin position="13"/>
        <end position="160"/>
    </location>
</feature>
<dbReference type="GO" id="GO:0019628">
    <property type="term" value="P:urate catabolic process"/>
    <property type="evidence" value="ECO:0007669"/>
    <property type="project" value="TreeGrafter"/>
</dbReference>
<evidence type="ECO:0000256" key="5">
    <source>
        <dbReference type="ARBA" id="ARBA00022793"/>
    </source>
</evidence>